<dbReference type="GO" id="GO:1904240">
    <property type="term" value="P:negative regulation of VCP-NPL4-UFD1 AAA ATPase complex assembly"/>
    <property type="evidence" value="ECO:0007669"/>
    <property type="project" value="TreeGrafter"/>
</dbReference>
<name>A0A0N1PF41_PAPXU</name>
<sequence>MGIFMSCCKPSASDVITPDAETRRRQQVEAAEKRRAEEAARGVKDPERVKRMQQRAEEMERREQELQKEGGATLKWTAD</sequence>
<dbReference type="GeneID" id="106121926"/>
<dbReference type="Proteomes" id="UP000053268">
    <property type="component" value="Unassembled WGS sequence"/>
</dbReference>
<dbReference type="EMBL" id="KQ458966">
    <property type="protein sequence ID" value="KPJ04534.1"/>
    <property type="molecule type" value="Genomic_DNA"/>
</dbReference>
<feature type="region of interest" description="Disordered" evidence="4">
    <location>
        <begin position="1"/>
        <end position="79"/>
    </location>
</feature>
<dbReference type="RefSeq" id="XP_013173212.1">
    <property type="nucleotide sequence ID" value="XM_013317758.1"/>
</dbReference>
<reference evidence="5 6" key="1">
    <citation type="journal article" date="2015" name="Nat. Commun.">
        <title>Outbred genome sequencing and CRISPR/Cas9 gene editing in butterflies.</title>
        <authorList>
            <person name="Li X."/>
            <person name="Fan D."/>
            <person name="Zhang W."/>
            <person name="Liu G."/>
            <person name="Zhang L."/>
            <person name="Zhao L."/>
            <person name="Fang X."/>
            <person name="Chen L."/>
            <person name="Dong Y."/>
            <person name="Chen Y."/>
            <person name="Ding Y."/>
            <person name="Zhao R."/>
            <person name="Feng M."/>
            <person name="Zhu Y."/>
            <person name="Feng Y."/>
            <person name="Jiang X."/>
            <person name="Zhu D."/>
            <person name="Xiang H."/>
            <person name="Feng X."/>
            <person name="Li S."/>
            <person name="Wang J."/>
            <person name="Zhang G."/>
            <person name="Kronforst M.R."/>
            <person name="Wang W."/>
        </authorList>
    </citation>
    <scope>NUCLEOTIDE SEQUENCE [LARGE SCALE GENOMIC DNA]</scope>
    <source>
        <strain evidence="5">Ya'a_city_454_Px</strain>
        <tissue evidence="5">Whole body</tissue>
    </source>
</reference>
<proteinExistence type="predicted"/>
<dbReference type="GO" id="GO:1904153">
    <property type="term" value="P:negative regulation of retrograde protein transport, ER to cytosol"/>
    <property type="evidence" value="ECO:0007669"/>
    <property type="project" value="TreeGrafter"/>
</dbReference>
<evidence type="ECO:0000256" key="1">
    <source>
        <dbReference type="ARBA" id="ARBA00022707"/>
    </source>
</evidence>
<evidence type="ECO:0000313" key="5">
    <source>
        <dbReference type="EMBL" id="KPJ04534.1"/>
    </source>
</evidence>
<keyword evidence="2" id="KW-0564">Palmitate</keyword>
<evidence type="ECO:0000256" key="4">
    <source>
        <dbReference type="SAM" id="MobiDB-lite"/>
    </source>
</evidence>
<dbReference type="PANTHER" id="PTHR35269">
    <property type="entry name" value="SMALL VCP/P97-INTERACTING PROTEIN"/>
    <property type="match status" value="1"/>
</dbReference>
<dbReference type="GO" id="GO:1904293">
    <property type="term" value="P:negative regulation of ERAD pathway"/>
    <property type="evidence" value="ECO:0007669"/>
    <property type="project" value="TreeGrafter"/>
</dbReference>
<gene>
    <name evidence="7" type="primary">LOC106121926</name>
    <name evidence="5" type="ORF">RR46_00193</name>
</gene>
<dbReference type="STRING" id="66420.A0A0N1PF41"/>
<keyword evidence="6" id="KW-1185">Reference proteome</keyword>
<dbReference type="CTD" id="258010"/>
<accession>A0A0N1PF41</accession>
<dbReference type="InterPro" id="IPR055366">
    <property type="entry name" value="SVIP_metazoa"/>
</dbReference>
<evidence type="ECO:0000256" key="3">
    <source>
        <dbReference type="ARBA" id="ARBA00023288"/>
    </source>
</evidence>
<evidence type="ECO:0000313" key="6">
    <source>
        <dbReference type="Proteomes" id="UP000053268"/>
    </source>
</evidence>
<dbReference type="AlphaFoldDB" id="A0A0N1PF41"/>
<dbReference type="GO" id="GO:0005789">
    <property type="term" value="C:endoplasmic reticulum membrane"/>
    <property type="evidence" value="ECO:0007669"/>
    <property type="project" value="TreeGrafter"/>
</dbReference>
<keyword evidence="3" id="KW-0449">Lipoprotein</keyword>
<protein>
    <submittedName>
        <fullName evidence="7">Small VCP/p97-interacting protein</fullName>
    </submittedName>
</protein>
<dbReference type="PANTHER" id="PTHR35269:SF1">
    <property type="entry name" value="SMALL VCP_P97-INTERACTING PROTEIN"/>
    <property type="match status" value="1"/>
</dbReference>
<organism evidence="5 6">
    <name type="scientific">Papilio xuthus</name>
    <name type="common">Asian swallowtail butterfly</name>
    <dbReference type="NCBI Taxonomy" id="66420"/>
    <lineage>
        <taxon>Eukaryota</taxon>
        <taxon>Metazoa</taxon>
        <taxon>Ecdysozoa</taxon>
        <taxon>Arthropoda</taxon>
        <taxon>Hexapoda</taxon>
        <taxon>Insecta</taxon>
        <taxon>Pterygota</taxon>
        <taxon>Neoptera</taxon>
        <taxon>Endopterygota</taxon>
        <taxon>Lepidoptera</taxon>
        <taxon>Glossata</taxon>
        <taxon>Ditrysia</taxon>
        <taxon>Papilionoidea</taxon>
        <taxon>Papilionidae</taxon>
        <taxon>Papilioninae</taxon>
        <taxon>Papilio</taxon>
    </lineage>
</organism>
<dbReference type="Pfam" id="PF15811">
    <property type="entry name" value="SVIP"/>
    <property type="match status" value="1"/>
</dbReference>
<keyword evidence="1" id="KW-0519">Myristate</keyword>
<evidence type="ECO:0000313" key="7">
    <source>
        <dbReference type="RefSeq" id="XP_013173212.1"/>
    </source>
</evidence>
<dbReference type="GO" id="GO:0010508">
    <property type="term" value="P:positive regulation of autophagy"/>
    <property type="evidence" value="ECO:0007669"/>
    <property type="project" value="TreeGrafter"/>
</dbReference>
<dbReference type="Proteomes" id="UP000694872">
    <property type="component" value="Unplaced"/>
</dbReference>
<evidence type="ECO:0000256" key="2">
    <source>
        <dbReference type="ARBA" id="ARBA00023139"/>
    </source>
</evidence>
<feature type="compositionally biased region" description="Basic and acidic residues" evidence="4">
    <location>
        <begin position="20"/>
        <end position="68"/>
    </location>
</feature>
<dbReference type="KEGG" id="pxu:106121926"/>
<dbReference type="InterPro" id="IPR031632">
    <property type="entry name" value="SVIP"/>
</dbReference>
<reference evidence="7" key="2">
    <citation type="submission" date="2025-04" db="UniProtKB">
        <authorList>
            <consortium name="RefSeq"/>
        </authorList>
    </citation>
    <scope>IDENTIFICATION</scope>
</reference>